<evidence type="ECO:0000313" key="3">
    <source>
        <dbReference type="Proteomes" id="UP000523007"/>
    </source>
</evidence>
<feature type="compositionally biased region" description="Basic and acidic residues" evidence="1">
    <location>
        <begin position="227"/>
        <end position="239"/>
    </location>
</feature>
<feature type="compositionally biased region" description="Basic and acidic residues" evidence="1">
    <location>
        <begin position="207"/>
        <end position="216"/>
    </location>
</feature>
<comment type="caution">
    <text evidence="2">The sequence shown here is derived from an EMBL/GenBank/DDBJ whole genome shotgun (WGS) entry which is preliminary data.</text>
</comment>
<protein>
    <submittedName>
        <fullName evidence="2">Uncharacterized protein</fullName>
    </submittedName>
</protein>
<proteinExistence type="predicted"/>
<accession>A0A7W7RNG8</accession>
<evidence type="ECO:0000313" key="2">
    <source>
        <dbReference type="EMBL" id="MBB4935226.1"/>
    </source>
</evidence>
<evidence type="ECO:0000256" key="1">
    <source>
        <dbReference type="SAM" id="MobiDB-lite"/>
    </source>
</evidence>
<keyword evidence="3" id="KW-1185">Reference proteome</keyword>
<dbReference type="AlphaFoldDB" id="A0A7W7RNG8"/>
<gene>
    <name evidence="2" type="ORF">F4561_006120</name>
</gene>
<reference evidence="2 3" key="1">
    <citation type="submission" date="2020-08" db="EMBL/GenBank/DDBJ databases">
        <title>Sequencing the genomes of 1000 actinobacteria strains.</title>
        <authorList>
            <person name="Klenk H.-P."/>
        </authorList>
    </citation>
    <scope>NUCLEOTIDE SEQUENCE [LARGE SCALE GENOMIC DNA]</scope>
    <source>
        <strain evidence="2 3">DSM 102030</strain>
    </source>
</reference>
<dbReference type="EMBL" id="JACHJT010000002">
    <property type="protein sequence ID" value="MBB4935226.1"/>
    <property type="molecule type" value="Genomic_DNA"/>
</dbReference>
<name>A0A7W7RNG8_9ACTN</name>
<feature type="region of interest" description="Disordered" evidence="1">
    <location>
        <begin position="193"/>
        <end position="265"/>
    </location>
</feature>
<sequence length="265" mass="29313">MDTSPPLRRLTVAVDAESYSSRNQEGQLKLQSDLLAILRRACENGDLNRLEWDRQQQGDGELAILPPGTVEDRTISDFVNELDKALYHHNKPLNDAYRVRLRVAVHQGNIRIGENGFAGKAAVTVCRMRDNDQVRQALADHPASNLVLVVSESIYSDVIEEGTHALYRWHFDSIALDEPAKGFHANAWLHVPEPAAQPESSSEPEEGFARGTREEPAPPPQPPGARDNQEPGERRDEAGRAIYGGVSTGGGNVMFGDTIDNRYRS</sequence>
<dbReference type="Proteomes" id="UP000523007">
    <property type="component" value="Unassembled WGS sequence"/>
</dbReference>
<dbReference type="RefSeq" id="WP_184584983.1">
    <property type="nucleotide sequence ID" value="NZ_JACHJT010000002.1"/>
</dbReference>
<organism evidence="2 3">
    <name type="scientific">Lipingzhangella halophila</name>
    <dbReference type="NCBI Taxonomy" id="1783352"/>
    <lineage>
        <taxon>Bacteria</taxon>
        <taxon>Bacillati</taxon>
        <taxon>Actinomycetota</taxon>
        <taxon>Actinomycetes</taxon>
        <taxon>Streptosporangiales</taxon>
        <taxon>Nocardiopsidaceae</taxon>
        <taxon>Lipingzhangella</taxon>
    </lineage>
</organism>